<dbReference type="Proteomes" id="UP000016498">
    <property type="component" value="Unassembled WGS sequence"/>
</dbReference>
<comment type="caution">
    <text evidence="4">The sequence shown here is derived from an EMBL/GenBank/DDBJ whole genome shotgun (WGS) entry which is preliminary data.</text>
</comment>
<dbReference type="Pfam" id="PF07721">
    <property type="entry name" value="TPR_4"/>
    <property type="match status" value="1"/>
</dbReference>
<evidence type="ECO:0000313" key="4">
    <source>
        <dbReference type="EMBL" id="ERH15190.1"/>
    </source>
</evidence>
<dbReference type="AlphaFoldDB" id="U1PF23"/>
<dbReference type="SUPFAM" id="SSF48452">
    <property type="entry name" value="TPR-like"/>
    <property type="match status" value="3"/>
</dbReference>
<dbReference type="PATRIC" id="fig|1227262.3.peg.2691"/>
<dbReference type="Pfam" id="PF13374">
    <property type="entry name" value="TPR_10"/>
    <property type="match status" value="1"/>
</dbReference>
<reference evidence="4 5" key="1">
    <citation type="submission" date="2013-06" db="EMBL/GenBank/DDBJ databases">
        <authorList>
            <person name="Weinstock G."/>
            <person name="Sodergren E."/>
            <person name="Lobos E.A."/>
            <person name="Fulton L."/>
            <person name="Fulton R."/>
            <person name="Courtney L."/>
            <person name="Fronick C."/>
            <person name="O'Laughlin M."/>
            <person name="Godfrey J."/>
            <person name="Wilson R.M."/>
            <person name="Miner T."/>
            <person name="Farmer C."/>
            <person name="Delehaunty K."/>
            <person name="Cordes M."/>
            <person name="Minx P."/>
            <person name="Tomlinson C."/>
            <person name="Chen J."/>
            <person name="Wollam A."/>
            <person name="Pepin K.H."/>
            <person name="Bhonagiri V."/>
            <person name="Zhang X."/>
            <person name="Warren W."/>
            <person name="Mitreva M."/>
            <person name="Mardis E.R."/>
            <person name="Wilson R.K."/>
        </authorList>
    </citation>
    <scope>NUCLEOTIDE SEQUENCE [LARGE SCALE GENOMIC DNA]</scope>
    <source>
        <strain evidence="4 5">F0510</strain>
    </source>
</reference>
<name>U1PF23_9ACTO</name>
<feature type="region of interest" description="Disordered" evidence="3">
    <location>
        <begin position="600"/>
        <end position="621"/>
    </location>
</feature>
<keyword evidence="1" id="KW-0677">Repeat</keyword>
<dbReference type="PANTHER" id="PTHR45641:SF19">
    <property type="entry name" value="NEPHROCYSTIN-3"/>
    <property type="match status" value="1"/>
</dbReference>
<protein>
    <submittedName>
        <fullName evidence="4">Tetratricopeptide repeat protein</fullName>
    </submittedName>
</protein>
<dbReference type="Gene3D" id="1.25.40.10">
    <property type="entry name" value="Tetratricopeptide repeat domain"/>
    <property type="match status" value="3"/>
</dbReference>
<dbReference type="InterPro" id="IPR011990">
    <property type="entry name" value="TPR-like_helical_dom_sf"/>
</dbReference>
<accession>U1PF23</accession>
<evidence type="ECO:0000256" key="2">
    <source>
        <dbReference type="ARBA" id="ARBA00022803"/>
    </source>
</evidence>
<dbReference type="GO" id="GO:0042802">
    <property type="term" value="F:identical protein binding"/>
    <property type="evidence" value="ECO:0007669"/>
    <property type="project" value="InterPro"/>
</dbReference>
<organism evidence="4 5">
    <name type="scientific">Actinomyces johnsonii F0510</name>
    <dbReference type="NCBI Taxonomy" id="1227262"/>
    <lineage>
        <taxon>Bacteria</taxon>
        <taxon>Bacillati</taxon>
        <taxon>Actinomycetota</taxon>
        <taxon>Actinomycetes</taxon>
        <taxon>Actinomycetales</taxon>
        <taxon>Actinomycetaceae</taxon>
        <taxon>Actinomyces</taxon>
    </lineage>
</organism>
<dbReference type="InterPro" id="IPR019734">
    <property type="entry name" value="TPR_rpt"/>
</dbReference>
<dbReference type="EMBL" id="AWSD01000410">
    <property type="protein sequence ID" value="ERH15190.1"/>
    <property type="molecule type" value="Genomic_DNA"/>
</dbReference>
<keyword evidence="2" id="KW-0802">TPR repeat</keyword>
<evidence type="ECO:0000313" key="5">
    <source>
        <dbReference type="Proteomes" id="UP000016498"/>
    </source>
</evidence>
<evidence type="ECO:0000256" key="3">
    <source>
        <dbReference type="SAM" id="MobiDB-lite"/>
    </source>
</evidence>
<dbReference type="Pfam" id="PF13424">
    <property type="entry name" value="TPR_12"/>
    <property type="match status" value="3"/>
</dbReference>
<dbReference type="InterPro" id="IPR011717">
    <property type="entry name" value="TPR-4"/>
</dbReference>
<evidence type="ECO:0000256" key="1">
    <source>
        <dbReference type="ARBA" id="ARBA00022737"/>
    </source>
</evidence>
<dbReference type="SMART" id="SM00028">
    <property type="entry name" value="TPR"/>
    <property type="match status" value="8"/>
</dbReference>
<dbReference type="PANTHER" id="PTHR45641">
    <property type="entry name" value="TETRATRICOPEPTIDE REPEAT PROTEIN (AFU_ORTHOLOGUE AFUA_6G03870)"/>
    <property type="match status" value="1"/>
</dbReference>
<proteinExistence type="predicted"/>
<dbReference type="HOGENOM" id="CLU_479541_0_0_11"/>
<sequence>MTRSSTAQEALARATELYERGNESVDSLRYFEAVTFFRLARDAFMEVERPHSSIEYARCLANLALSLDALDEHDEARDLYEASLTAIGRYERHHPTDRLRCLRDRVGIMTNLAGILCKENRLAEAEALFRQALEQLKEVPDSDLDRARTALRLSEALADQEHLVEAERFCRESLAVFIHAEGCEIDLGRALSNLGVIEMEQGDLPASVESFRRALHYLEGADGSGADHACALNNLGNAHRKSGRLSDSELAYRDALRIFDQIEGAGFNRAYTVQNLALTTMEQGRWETSEELFTQALHDYATLGVPAAERARTMMNLAMVQRQQDRSSQAEIQCREALDLLDKDEGPQSLVGTTWLNLANTLKDQDRLADAEEGYRRALQEFAAGEAGLDNQALTVLNLAVVIADQGRYPEAAALFAQARGWFHELGMRFETGVVDYEEAQACLRLSHGADNARERSDLLRRAQALSVEAARDAERRRFQFPDEEGRVLWINRVAQPSMDFALLVASEAGDAALIGELVATWRMAGTVSASQESSDPAPAGRPWTYGVETLQLSEAGSSLLPESLAAGTLSHADLSARIRRSAGPRLSLPFRSRIALGDYSASDDDPDTHPHTVRPVSRYR</sequence>
<gene>
    <name evidence="4" type="ORF">HMPREF1549_03325</name>
</gene>